<comment type="caution">
    <text evidence="2">The sequence shown here is derived from an EMBL/GenBank/DDBJ whole genome shotgun (WGS) entry which is preliminary data.</text>
</comment>
<evidence type="ECO:0000313" key="2">
    <source>
        <dbReference type="EMBL" id="GAU92054.1"/>
    </source>
</evidence>
<gene>
    <name evidence="2" type="primary">RvY_04198-1</name>
    <name evidence="2" type="synonym">RvY_04198.1</name>
    <name evidence="2" type="ORF">RvY_04198</name>
</gene>
<dbReference type="Proteomes" id="UP000186922">
    <property type="component" value="Unassembled WGS sequence"/>
</dbReference>
<protein>
    <submittedName>
        <fullName evidence="2">Uncharacterized protein</fullName>
    </submittedName>
</protein>
<feature type="region of interest" description="Disordered" evidence="1">
    <location>
        <begin position="29"/>
        <end position="82"/>
    </location>
</feature>
<organism evidence="2 3">
    <name type="scientific">Ramazzottius varieornatus</name>
    <name type="common">Water bear</name>
    <name type="synonym">Tardigrade</name>
    <dbReference type="NCBI Taxonomy" id="947166"/>
    <lineage>
        <taxon>Eukaryota</taxon>
        <taxon>Metazoa</taxon>
        <taxon>Ecdysozoa</taxon>
        <taxon>Tardigrada</taxon>
        <taxon>Eutardigrada</taxon>
        <taxon>Parachela</taxon>
        <taxon>Hypsibioidea</taxon>
        <taxon>Ramazzottiidae</taxon>
        <taxon>Ramazzottius</taxon>
    </lineage>
</organism>
<accession>A0A1D1UQU3</accession>
<proteinExistence type="predicted"/>
<dbReference type="AlphaFoldDB" id="A0A1D1UQU3"/>
<evidence type="ECO:0000256" key="1">
    <source>
        <dbReference type="SAM" id="MobiDB-lite"/>
    </source>
</evidence>
<keyword evidence="3" id="KW-1185">Reference proteome</keyword>
<feature type="compositionally biased region" description="Basic and acidic residues" evidence="1">
    <location>
        <begin position="34"/>
        <end position="46"/>
    </location>
</feature>
<name>A0A1D1UQU3_RAMVA</name>
<evidence type="ECO:0000313" key="3">
    <source>
        <dbReference type="Proteomes" id="UP000186922"/>
    </source>
</evidence>
<reference evidence="2 3" key="1">
    <citation type="journal article" date="2016" name="Nat. Commun.">
        <title>Extremotolerant tardigrade genome and improved radiotolerance of human cultured cells by tardigrade-unique protein.</title>
        <authorList>
            <person name="Hashimoto T."/>
            <person name="Horikawa D.D."/>
            <person name="Saito Y."/>
            <person name="Kuwahara H."/>
            <person name="Kozuka-Hata H."/>
            <person name="Shin-I T."/>
            <person name="Minakuchi Y."/>
            <person name="Ohishi K."/>
            <person name="Motoyama A."/>
            <person name="Aizu T."/>
            <person name="Enomoto A."/>
            <person name="Kondo K."/>
            <person name="Tanaka S."/>
            <person name="Hara Y."/>
            <person name="Koshikawa S."/>
            <person name="Sagara H."/>
            <person name="Miura T."/>
            <person name="Yokobori S."/>
            <person name="Miyagawa K."/>
            <person name="Suzuki Y."/>
            <person name="Kubo T."/>
            <person name="Oyama M."/>
            <person name="Kohara Y."/>
            <person name="Fujiyama A."/>
            <person name="Arakawa K."/>
            <person name="Katayama T."/>
            <person name="Toyoda A."/>
            <person name="Kunieda T."/>
        </authorList>
    </citation>
    <scope>NUCLEOTIDE SEQUENCE [LARGE SCALE GENOMIC DNA]</scope>
    <source>
        <strain evidence="2 3">YOKOZUNA-1</strain>
    </source>
</reference>
<sequence length="157" mass="17122">MGKLLPDMYVSIDPLLWFLRLLTASPSGPRVRVGIKDPSNKQKGEPSAEGLQGCGKAHGNSHATRSGYHHHGTPYTGCKEGVTDANKDAKKNLLECVDCGDSNGGNGEQDCSYEQLDFSPACREKKKRLQAFRSEVSIIPSLKTLTAVHARRKSLEQ</sequence>
<dbReference type="EMBL" id="BDGG01000002">
    <property type="protein sequence ID" value="GAU92054.1"/>
    <property type="molecule type" value="Genomic_DNA"/>
</dbReference>